<dbReference type="InterPro" id="IPR010559">
    <property type="entry name" value="Sig_transdc_His_kin_internal"/>
</dbReference>
<dbReference type="GO" id="GO:0005886">
    <property type="term" value="C:plasma membrane"/>
    <property type="evidence" value="ECO:0007669"/>
    <property type="project" value="UniProtKB-SubCell"/>
</dbReference>
<dbReference type="EMBL" id="JACXAI010000027">
    <property type="protein sequence ID" value="MBD1382279.1"/>
    <property type="molecule type" value="Genomic_DNA"/>
</dbReference>
<keyword evidence="2" id="KW-1003">Cell membrane</keyword>
<evidence type="ECO:0000256" key="3">
    <source>
        <dbReference type="ARBA" id="ARBA00022553"/>
    </source>
</evidence>
<dbReference type="InterPro" id="IPR003594">
    <property type="entry name" value="HATPase_dom"/>
</dbReference>
<sequence>MNLRRLKIKNRIFVVLLASLLISSSIVFQTSRFISQSVIEKYMYNRVILNQEKLDSAMNFLIDEVNMLSVRLLVNDRIYELLEDKQVSQLIKKQRLNAILDQMLINREVVEDINIITFDGEVFQFNNEGQANSPDPFLLKEIQHSNVPVWGGINKDQNGNAVILLGRKFRNFFTGQQLGYLVININERALYRTFENTVKDWGYSFILSDDHVILSHPNKEKVGEVVPQSEWSHHFIHDGFKETQYNGKSVILANHTIPTDFKKQGEQWKIVSVISDDHLFYTINQIKQYALIIQFIIVILAIVISFIASFKIIKPLKRLNKKLNKFGKGQSNTSLAESNSQDELWMLENSFNDMVIRINDLIERNNEAKDQQRKMELVALQAQINPHFIYNTLDAISWIAKIHKQQDIEKMTLALATFFRMSLHKGDKYISVQEEIEIVKSYTTIEKMRFPDRFTIHYNISPDIVKAKIMKIIIQPFVENAIKHGIAKKKGPGHITINGYRTSNDLRFEIIDTGIGFDKKMLNQSDFHSNYKGGGYGMRNVDERIKLEYGEGYGVQISSKIGHGTKVMITVKIIE</sequence>
<dbReference type="PROSITE" id="PS50885">
    <property type="entry name" value="HAMP"/>
    <property type="match status" value="1"/>
</dbReference>
<dbReference type="RefSeq" id="WP_191160308.1">
    <property type="nucleotide sequence ID" value="NZ_JACXAI010000027.1"/>
</dbReference>
<keyword evidence="8" id="KW-0812">Transmembrane</keyword>
<comment type="caution">
    <text evidence="10">The sequence shown here is derived from an EMBL/GenBank/DDBJ whole genome shotgun (WGS) entry which is preliminary data.</text>
</comment>
<evidence type="ECO:0000259" key="9">
    <source>
        <dbReference type="PROSITE" id="PS50885"/>
    </source>
</evidence>
<dbReference type="PANTHER" id="PTHR34220">
    <property type="entry name" value="SENSOR HISTIDINE KINASE YPDA"/>
    <property type="match status" value="1"/>
</dbReference>
<dbReference type="Pfam" id="PF00672">
    <property type="entry name" value="HAMP"/>
    <property type="match status" value="1"/>
</dbReference>
<keyword evidence="4" id="KW-0808">Transferase</keyword>
<dbReference type="SUPFAM" id="SSF55874">
    <property type="entry name" value="ATPase domain of HSP90 chaperone/DNA topoisomerase II/histidine kinase"/>
    <property type="match status" value="1"/>
</dbReference>
<keyword evidence="11" id="KW-1185">Reference proteome</keyword>
<feature type="domain" description="HAMP" evidence="9">
    <location>
        <begin position="310"/>
        <end position="363"/>
    </location>
</feature>
<dbReference type="AlphaFoldDB" id="A0A926S2S4"/>
<dbReference type="SMART" id="SM00304">
    <property type="entry name" value="HAMP"/>
    <property type="match status" value="1"/>
</dbReference>
<keyword evidence="7" id="KW-0175">Coiled coil</keyword>
<keyword evidence="5 10" id="KW-0418">Kinase</keyword>
<keyword evidence="6 8" id="KW-0472">Membrane</keyword>
<dbReference type="InterPro" id="IPR036890">
    <property type="entry name" value="HATPase_C_sf"/>
</dbReference>
<dbReference type="PANTHER" id="PTHR34220:SF7">
    <property type="entry name" value="SENSOR HISTIDINE KINASE YPDA"/>
    <property type="match status" value="1"/>
</dbReference>
<evidence type="ECO:0000256" key="4">
    <source>
        <dbReference type="ARBA" id="ARBA00022679"/>
    </source>
</evidence>
<dbReference type="Proteomes" id="UP000626844">
    <property type="component" value="Unassembled WGS sequence"/>
</dbReference>
<evidence type="ECO:0000313" key="10">
    <source>
        <dbReference type="EMBL" id="MBD1382279.1"/>
    </source>
</evidence>
<evidence type="ECO:0000256" key="7">
    <source>
        <dbReference type="SAM" id="Coils"/>
    </source>
</evidence>
<keyword evidence="8" id="KW-1133">Transmembrane helix</keyword>
<dbReference type="InterPro" id="IPR003660">
    <property type="entry name" value="HAMP_dom"/>
</dbReference>
<evidence type="ECO:0000256" key="8">
    <source>
        <dbReference type="SAM" id="Phobius"/>
    </source>
</evidence>
<reference evidence="10" key="1">
    <citation type="submission" date="2020-09" db="EMBL/GenBank/DDBJ databases">
        <title>A novel bacterium of genus Bacillus, isolated from South China Sea.</title>
        <authorList>
            <person name="Huang H."/>
            <person name="Mo K."/>
            <person name="Hu Y."/>
        </authorList>
    </citation>
    <scope>NUCLEOTIDE SEQUENCE</scope>
    <source>
        <strain evidence="10">IB182487</strain>
    </source>
</reference>
<evidence type="ECO:0000256" key="5">
    <source>
        <dbReference type="ARBA" id="ARBA00022777"/>
    </source>
</evidence>
<gene>
    <name evidence="10" type="ORF">IC621_18830</name>
</gene>
<dbReference type="InterPro" id="IPR050640">
    <property type="entry name" value="Bact_2-comp_sensor_kinase"/>
</dbReference>
<protein>
    <submittedName>
        <fullName evidence="10">Sensor histidine kinase</fullName>
    </submittedName>
</protein>
<dbReference type="Gene3D" id="3.30.450.20">
    <property type="entry name" value="PAS domain"/>
    <property type="match status" value="1"/>
</dbReference>
<name>A0A926S2S4_9BACI</name>
<dbReference type="Gene3D" id="1.10.287.130">
    <property type="match status" value="1"/>
</dbReference>
<dbReference type="Gene3D" id="3.30.565.10">
    <property type="entry name" value="Histidine kinase-like ATPase, C-terminal domain"/>
    <property type="match status" value="1"/>
</dbReference>
<comment type="subcellular location">
    <subcellularLocation>
        <location evidence="1">Cell membrane</location>
        <topology evidence="1">Multi-pass membrane protein</topology>
    </subcellularLocation>
</comment>
<feature type="coiled-coil region" evidence="7">
    <location>
        <begin position="351"/>
        <end position="378"/>
    </location>
</feature>
<dbReference type="Pfam" id="PF06580">
    <property type="entry name" value="His_kinase"/>
    <property type="match status" value="1"/>
</dbReference>
<dbReference type="SMART" id="SM00387">
    <property type="entry name" value="HATPase_c"/>
    <property type="match status" value="1"/>
</dbReference>
<accession>A0A926S2S4</accession>
<evidence type="ECO:0000313" key="11">
    <source>
        <dbReference type="Proteomes" id="UP000626844"/>
    </source>
</evidence>
<evidence type="ECO:0000256" key="1">
    <source>
        <dbReference type="ARBA" id="ARBA00004651"/>
    </source>
</evidence>
<feature type="transmembrane region" description="Helical" evidence="8">
    <location>
        <begin position="289"/>
        <end position="313"/>
    </location>
</feature>
<organism evidence="10 11">
    <name type="scientific">Metabacillus arenae</name>
    <dbReference type="NCBI Taxonomy" id="2771434"/>
    <lineage>
        <taxon>Bacteria</taxon>
        <taxon>Bacillati</taxon>
        <taxon>Bacillota</taxon>
        <taxon>Bacilli</taxon>
        <taxon>Bacillales</taxon>
        <taxon>Bacillaceae</taxon>
        <taxon>Metabacillus</taxon>
    </lineage>
</organism>
<dbReference type="GO" id="GO:0000155">
    <property type="term" value="F:phosphorelay sensor kinase activity"/>
    <property type="evidence" value="ECO:0007669"/>
    <property type="project" value="InterPro"/>
</dbReference>
<dbReference type="Pfam" id="PF02518">
    <property type="entry name" value="HATPase_c"/>
    <property type="match status" value="1"/>
</dbReference>
<keyword evidence="3" id="KW-0597">Phosphoprotein</keyword>
<dbReference type="SUPFAM" id="SSF158472">
    <property type="entry name" value="HAMP domain-like"/>
    <property type="match status" value="1"/>
</dbReference>
<evidence type="ECO:0000256" key="2">
    <source>
        <dbReference type="ARBA" id="ARBA00022475"/>
    </source>
</evidence>
<proteinExistence type="predicted"/>
<dbReference type="CDD" id="cd06225">
    <property type="entry name" value="HAMP"/>
    <property type="match status" value="1"/>
</dbReference>
<evidence type="ECO:0000256" key="6">
    <source>
        <dbReference type="ARBA" id="ARBA00023136"/>
    </source>
</evidence>